<dbReference type="PANTHER" id="PTHR48027">
    <property type="entry name" value="HETEROGENEOUS NUCLEAR RIBONUCLEOPROTEIN 87F-RELATED"/>
    <property type="match status" value="1"/>
</dbReference>
<dbReference type="HOGENOM" id="CLU_012062_28_1_7"/>
<dbReference type="EMBL" id="HG793133">
    <property type="protein sequence ID" value="CDK30193.1"/>
    <property type="molecule type" value="Genomic_DNA"/>
</dbReference>
<evidence type="ECO:0000313" key="4">
    <source>
        <dbReference type="EMBL" id="CDK30193.1"/>
    </source>
</evidence>
<dbReference type="Proteomes" id="UP000018769">
    <property type="component" value="Chromosome I"/>
</dbReference>
<dbReference type="SMART" id="SM00360">
    <property type="entry name" value="RRM"/>
    <property type="match status" value="1"/>
</dbReference>
<dbReference type="OrthoDB" id="9798855at2"/>
<reference evidence="4 5" key="1">
    <citation type="journal article" date="2015" name="Biol. Direct">
        <title>Babela massiliensis, a representative of a widespread bacterial phylum with unusual adaptations to parasitism in amoebae.</title>
        <authorList>
            <person name="Pagnier I."/>
            <person name="Yutin N."/>
            <person name="Croce O."/>
            <person name="Makarova K.S."/>
            <person name="Wolf Y.I."/>
            <person name="Benamar S."/>
            <person name="Raoult D."/>
            <person name="Koonin E.V."/>
            <person name="La Scola B."/>
        </authorList>
    </citation>
    <scope>NUCLEOTIDE SEQUENCE [LARGE SCALE GENOMIC DNA]</scope>
    <source>
        <strain evidence="5">BABL1</strain>
    </source>
</reference>
<proteinExistence type="predicted"/>
<feature type="compositionally biased region" description="Basic and acidic residues" evidence="2">
    <location>
        <begin position="48"/>
        <end position="80"/>
    </location>
</feature>
<evidence type="ECO:0000256" key="2">
    <source>
        <dbReference type="SAM" id="MobiDB-lite"/>
    </source>
</evidence>
<dbReference type="GO" id="GO:0003723">
    <property type="term" value="F:RNA binding"/>
    <property type="evidence" value="ECO:0007669"/>
    <property type="project" value="UniProtKB-KW"/>
</dbReference>
<keyword evidence="1" id="KW-0694">RNA-binding</keyword>
<gene>
    <name evidence="4" type="ORF">BABL1_gene_887</name>
</gene>
<evidence type="ECO:0000313" key="5">
    <source>
        <dbReference type="Proteomes" id="UP000018769"/>
    </source>
</evidence>
<dbReference type="Gene3D" id="3.30.70.330">
    <property type="match status" value="1"/>
</dbReference>
<dbReference type="KEGG" id="dpb:BABL1_gene_887"/>
<dbReference type="InterPro" id="IPR035979">
    <property type="entry name" value="RBD_domain_sf"/>
</dbReference>
<dbReference type="STRING" id="673862.BABL1_gene_887"/>
<evidence type="ECO:0000259" key="3">
    <source>
        <dbReference type="PROSITE" id="PS50102"/>
    </source>
</evidence>
<name>V6DGY3_9BACT</name>
<keyword evidence="5" id="KW-1185">Reference proteome</keyword>
<feature type="compositionally biased region" description="Low complexity" evidence="2">
    <location>
        <begin position="84"/>
        <end position="95"/>
    </location>
</feature>
<sequence length="95" mass="10843">MLRTAFEEFGNVKSVRIIKDRLSGEPRGFAFVEMPDTQEAQAAISNMNERKIEGKQLRVNEARERDESAPRPSRFSRDGGNRNGFGNNSGPRRRF</sequence>
<evidence type="ECO:0000256" key="1">
    <source>
        <dbReference type="ARBA" id="ARBA00022884"/>
    </source>
</evidence>
<protein>
    <submittedName>
        <fullName evidence="4">RNA-binding protein, RRM domain</fullName>
    </submittedName>
</protein>
<dbReference type="eggNOG" id="COG0724">
    <property type="taxonomic scope" value="Bacteria"/>
</dbReference>
<dbReference type="InterPro" id="IPR012677">
    <property type="entry name" value="Nucleotide-bd_a/b_plait_sf"/>
</dbReference>
<organism evidence="4 5">
    <name type="scientific">Candidatus Babela massiliensis</name>
    <dbReference type="NCBI Taxonomy" id="673862"/>
    <lineage>
        <taxon>Bacteria</taxon>
        <taxon>Candidatus Babelota</taxon>
        <taxon>Candidatus Babeliae</taxon>
        <taxon>Candidatus Babeliales</taxon>
        <taxon>Candidatus Babeliaceae</taxon>
        <taxon>Candidatus Babela</taxon>
    </lineage>
</organism>
<dbReference type="AlphaFoldDB" id="V6DGY3"/>
<feature type="region of interest" description="Disordered" evidence="2">
    <location>
        <begin position="47"/>
        <end position="95"/>
    </location>
</feature>
<dbReference type="InterPro" id="IPR052462">
    <property type="entry name" value="SLIRP/GR-RBP-like"/>
</dbReference>
<dbReference type="PROSITE" id="PS50102">
    <property type="entry name" value="RRM"/>
    <property type="match status" value="1"/>
</dbReference>
<dbReference type="Pfam" id="PF00076">
    <property type="entry name" value="RRM_1"/>
    <property type="match status" value="1"/>
</dbReference>
<dbReference type="SUPFAM" id="SSF54928">
    <property type="entry name" value="RNA-binding domain, RBD"/>
    <property type="match status" value="1"/>
</dbReference>
<dbReference type="InterPro" id="IPR000504">
    <property type="entry name" value="RRM_dom"/>
</dbReference>
<feature type="domain" description="RRM" evidence="3">
    <location>
        <begin position="1"/>
        <end position="64"/>
    </location>
</feature>
<accession>V6DGY3</accession>